<proteinExistence type="predicted"/>
<name>A0A6A6NF34_HEVBR</name>
<dbReference type="Pfam" id="PF11523">
    <property type="entry name" value="DUF3223"/>
    <property type="match status" value="1"/>
</dbReference>
<dbReference type="AlphaFoldDB" id="A0A6A6NF34"/>
<dbReference type="InterPro" id="IPR044673">
    <property type="entry name" value="DCL-like"/>
</dbReference>
<dbReference type="EMBL" id="JAAGAX010000002">
    <property type="protein sequence ID" value="KAF2323748.1"/>
    <property type="molecule type" value="Genomic_DNA"/>
</dbReference>
<evidence type="ECO:0000313" key="2">
    <source>
        <dbReference type="Proteomes" id="UP000467840"/>
    </source>
</evidence>
<keyword evidence="2" id="KW-1185">Reference proteome</keyword>
<dbReference type="PANTHER" id="PTHR33415">
    <property type="entry name" value="PROTEIN EMBRYO DEFECTIVE 514"/>
    <property type="match status" value="1"/>
</dbReference>
<gene>
    <name evidence="1" type="ORF">GH714_036812</name>
</gene>
<reference evidence="1 2" key="1">
    <citation type="journal article" date="2020" name="Mol. Plant">
        <title>The Chromosome-Based Rubber Tree Genome Provides New Insights into Spurge Genome Evolution and Rubber Biosynthesis.</title>
        <authorList>
            <person name="Liu J."/>
            <person name="Shi C."/>
            <person name="Shi C.C."/>
            <person name="Li W."/>
            <person name="Zhang Q.J."/>
            <person name="Zhang Y."/>
            <person name="Li K."/>
            <person name="Lu H.F."/>
            <person name="Shi C."/>
            <person name="Zhu S.T."/>
            <person name="Xiao Z.Y."/>
            <person name="Nan H."/>
            <person name="Yue Y."/>
            <person name="Zhu X.G."/>
            <person name="Wu Y."/>
            <person name="Hong X.N."/>
            <person name="Fan G.Y."/>
            <person name="Tong Y."/>
            <person name="Zhang D."/>
            <person name="Mao C.L."/>
            <person name="Liu Y.L."/>
            <person name="Hao S.J."/>
            <person name="Liu W.Q."/>
            <person name="Lv M.Q."/>
            <person name="Zhang H.B."/>
            <person name="Liu Y."/>
            <person name="Hu-Tang G.R."/>
            <person name="Wang J.P."/>
            <person name="Wang J.H."/>
            <person name="Sun Y.H."/>
            <person name="Ni S.B."/>
            <person name="Chen W.B."/>
            <person name="Zhang X.C."/>
            <person name="Jiao Y.N."/>
            <person name="Eichler E.E."/>
            <person name="Li G.H."/>
            <person name="Liu X."/>
            <person name="Gao L.Z."/>
        </authorList>
    </citation>
    <scope>NUCLEOTIDE SEQUENCE [LARGE SCALE GENOMIC DNA]</scope>
    <source>
        <strain evidence="2">cv. GT1</strain>
        <tissue evidence="1">Leaf</tissue>
    </source>
</reference>
<sequence length="84" mass="9487">MYTSTRQRLDVFTSQEQDILFDIEPLMRSIRKVMCINLGNSVIWYNDGDPLSAADQSYVLDNVFNYHPDKAEKIGAGIDNVTAG</sequence>
<dbReference type="PANTHER" id="PTHR33415:SF24">
    <property type="entry name" value="DNA-DIRECTED RNA POLYMERASE"/>
    <property type="match status" value="1"/>
</dbReference>
<dbReference type="GO" id="GO:0009658">
    <property type="term" value="P:chloroplast organization"/>
    <property type="evidence" value="ECO:0007669"/>
    <property type="project" value="TreeGrafter"/>
</dbReference>
<evidence type="ECO:0000313" key="1">
    <source>
        <dbReference type="EMBL" id="KAF2323748.1"/>
    </source>
</evidence>
<dbReference type="GO" id="GO:0009507">
    <property type="term" value="C:chloroplast"/>
    <property type="evidence" value="ECO:0007669"/>
    <property type="project" value="TreeGrafter"/>
</dbReference>
<comment type="caution">
    <text evidence="1">The sequence shown here is derived from an EMBL/GenBank/DDBJ whole genome shotgun (WGS) entry which is preliminary data.</text>
</comment>
<protein>
    <submittedName>
        <fullName evidence="1">Uncharacterized protein</fullName>
    </submittedName>
</protein>
<dbReference type="GO" id="GO:1901259">
    <property type="term" value="P:chloroplast rRNA processing"/>
    <property type="evidence" value="ECO:0007669"/>
    <property type="project" value="TreeGrafter"/>
</dbReference>
<organism evidence="1 2">
    <name type="scientific">Hevea brasiliensis</name>
    <name type="common">Para rubber tree</name>
    <name type="synonym">Siphonia brasiliensis</name>
    <dbReference type="NCBI Taxonomy" id="3981"/>
    <lineage>
        <taxon>Eukaryota</taxon>
        <taxon>Viridiplantae</taxon>
        <taxon>Streptophyta</taxon>
        <taxon>Embryophyta</taxon>
        <taxon>Tracheophyta</taxon>
        <taxon>Spermatophyta</taxon>
        <taxon>Magnoliopsida</taxon>
        <taxon>eudicotyledons</taxon>
        <taxon>Gunneridae</taxon>
        <taxon>Pentapetalae</taxon>
        <taxon>rosids</taxon>
        <taxon>fabids</taxon>
        <taxon>Malpighiales</taxon>
        <taxon>Euphorbiaceae</taxon>
        <taxon>Crotonoideae</taxon>
        <taxon>Micrandreae</taxon>
        <taxon>Hevea</taxon>
    </lineage>
</organism>
<accession>A0A6A6NF34</accession>
<dbReference type="Gene3D" id="3.10.450.40">
    <property type="match status" value="1"/>
</dbReference>
<dbReference type="Proteomes" id="UP000467840">
    <property type="component" value="Chromosome 11"/>
</dbReference>